<evidence type="ECO:0000256" key="4">
    <source>
        <dbReference type="HAMAP-Rule" id="MF_03135"/>
    </source>
</evidence>
<comment type="caution">
    <text evidence="6">The sequence shown here is derived from an EMBL/GenBank/DDBJ whole genome shotgun (WGS) entry which is preliminary data.</text>
</comment>
<dbReference type="InterPro" id="IPR036402">
    <property type="entry name" value="EF-Ts_dimer_sf"/>
</dbReference>
<dbReference type="PROSITE" id="PS01127">
    <property type="entry name" value="EF_TS_2"/>
    <property type="match status" value="1"/>
</dbReference>
<dbReference type="STRING" id="1348612.A0A397JHA2"/>
<dbReference type="CDD" id="cd14275">
    <property type="entry name" value="UBA_EF-Ts"/>
    <property type="match status" value="1"/>
</dbReference>
<dbReference type="SUPFAM" id="SSF46934">
    <property type="entry name" value="UBA-like"/>
    <property type="match status" value="1"/>
</dbReference>
<evidence type="ECO:0000313" key="7">
    <source>
        <dbReference type="Proteomes" id="UP000266861"/>
    </source>
</evidence>
<feature type="domain" description="Translation elongation factor EFTs/EF1B dimerisation" evidence="5">
    <location>
        <begin position="233"/>
        <end position="351"/>
    </location>
</feature>
<dbReference type="PANTHER" id="PTHR11741:SF0">
    <property type="entry name" value="ELONGATION FACTOR TS, MITOCHONDRIAL"/>
    <property type="match status" value="1"/>
</dbReference>
<evidence type="ECO:0000256" key="2">
    <source>
        <dbReference type="ARBA" id="ARBA00022768"/>
    </source>
</evidence>
<dbReference type="InterPro" id="IPR018101">
    <property type="entry name" value="Transl_elong_Ts_CS"/>
</dbReference>
<feature type="domain" description="Translation elongation factor EFTs/EF1B dimerisation" evidence="5">
    <location>
        <begin position="151"/>
        <end position="181"/>
    </location>
</feature>
<comment type="function">
    <text evidence="4">Associates with the EF-Tu.GDP complex and induces the exchange of GDP to GTP. It remains bound to the aminoacyl-tRNA.EF-Tu.GTP complex up to the GTP hydrolysis stage on the ribosome.</text>
</comment>
<keyword evidence="4" id="KW-0496">Mitochondrion</keyword>
<name>A0A397JHA2_9GLOM</name>
<dbReference type="EMBL" id="PQFF01000029">
    <property type="protein sequence ID" value="RHZ87719.1"/>
    <property type="molecule type" value="Genomic_DNA"/>
</dbReference>
<dbReference type="SUPFAM" id="SSF54713">
    <property type="entry name" value="Elongation factor Ts (EF-Ts), dimerisation domain"/>
    <property type="match status" value="2"/>
</dbReference>
<dbReference type="Gene3D" id="1.10.8.10">
    <property type="entry name" value="DNA helicase RuvA subunit, C-terminal domain"/>
    <property type="match status" value="1"/>
</dbReference>
<dbReference type="Pfam" id="PF00889">
    <property type="entry name" value="EF_TS"/>
    <property type="match status" value="2"/>
</dbReference>
<keyword evidence="3 4" id="KW-0648">Protein biosynthesis</keyword>
<dbReference type="Gene3D" id="3.30.479.20">
    <property type="entry name" value="Elongation factor Ts, dimerisation domain"/>
    <property type="match status" value="2"/>
</dbReference>
<dbReference type="AlphaFoldDB" id="A0A397JHA2"/>
<dbReference type="Proteomes" id="UP000266861">
    <property type="component" value="Unassembled WGS sequence"/>
</dbReference>
<reference evidence="6 7" key="1">
    <citation type="submission" date="2018-08" db="EMBL/GenBank/DDBJ databases">
        <title>Genome and evolution of the arbuscular mycorrhizal fungus Diversispora epigaea (formerly Glomus versiforme) and its bacterial endosymbionts.</title>
        <authorList>
            <person name="Sun X."/>
            <person name="Fei Z."/>
            <person name="Harrison M."/>
        </authorList>
    </citation>
    <scope>NUCLEOTIDE SEQUENCE [LARGE SCALE GENOMIC DNA]</scope>
    <source>
        <strain evidence="6 7">IT104</strain>
    </source>
</reference>
<gene>
    <name evidence="4" type="primary">TSF1</name>
    <name evidence="6" type="ORF">Glove_31g25</name>
</gene>
<evidence type="ECO:0000313" key="6">
    <source>
        <dbReference type="EMBL" id="RHZ87719.1"/>
    </source>
</evidence>
<dbReference type="OrthoDB" id="277235at2759"/>
<dbReference type="HAMAP" id="MF_00050">
    <property type="entry name" value="EF_Ts"/>
    <property type="match status" value="1"/>
</dbReference>
<comment type="similarity">
    <text evidence="1 4">Belongs to the EF-Ts family.</text>
</comment>
<keyword evidence="2 4" id="KW-0251">Elongation factor</keyword>
<dbReference type="InterPro" id="IPR014039">
    <property type="entry name" value="Transl_elong_EFTs/EF1B_dimer"/>
</dbReference>
<proteinExistence type="inferred from homology"/>
<keyword evidence="7" id="KW-1185">Reference proteome</keyword>
<protein>
    <recommendedName>
        <fullName evidence="4">Elongation factor Ts, mitochondrial</fullName>
        <shortName evidence="4">EF-Ts</shortName>
        <shortName evidence="4">EF-TsMt</shortName>
    </recommendedName>
</protein>
<evidence type="ECO:0000256" key="3">
    <source>
        <dbReference type="ARBA" id="ARBA00022917"/>
    </source>
</evidence>
<dbReference type="InterPro" id="IPR001816">
    <property type="entry name" value="Transl_elong_EFTs/EF1B"/>
</dbReference>
<dbReference type="PANTHER" id="PTHR11741">
    <property type="entry name" value="ELONGATION FACTOR TS"/>
    <property type="match status" value="1"/>
</dbReference>
<evidence type="ECO:0000259" key="5">
    <source>
        <dbReference type="Pfam" id="PF00889"/>
    </source>
</evidence>
<dbReference type="GO" id="GO:0070125">
    <property type="term" value="P:mitochondrial translational elongation"/>
    <property type="evidence" value="ECO:0007669"/>
    <property type="project" value="TreeGrafter"/>
</dbReference>
<organism evidence="6 7">
    <name type="scientific">Diversispora epigaea</name>
    <dbReference type="NCBI Taxonomy" id="1348612"/>
    <lineage>
        <taxon>Eukaryota</taxon>
        <taxon>Fungi</taxon>
        <taxon>Fungi incertae sedis</taxon>
        <taxon>Mucoromycota</taxon>
        <taxon>Glomeromycotina</taxon>
        <taxon>Glomeromycetes</taxon>
        <taxon>Diversisporales</taxon>
        <taxon>Diversisporaceae</taxon>
        <taxon>Diversispora</taxon>
    </lineage>
</organism>
<dbReference type="GO" id="GO:0005739">
    <property type="term" value="C:mitochondrion"/>
    <property type="evidence" value="ECO:0007669"/>
    <property type="project" value="UniProtKB-SubCell"/>
</dbReference>
<sequence>MSQKRFFSIIDTIFNTYNTTIFHPKLLFPQQLKCKLSFSFSPKYYNTNTTTSTSTPLSSSTQIKPNLKLLSQLRQETQVGIIKAREALIKHNNDYDKAVSWLLKDSRINGLEKAEKLKSRVAKEGLIGVVVTKFDEMIGKNGERKLSGNKGAIVEINCETDFVSRNNLFQKFVTQIASTSLLLSSEILIPNVIPKSIIQSISPQSISSFPLLPHPSLDFTSSSSTTTTTIPSLDSPPTLNESLLELIGKLGENINLSRIEIFNNNNNNHSSSNDSNNNDDDKILVTGGYVHGGINNDQYTGKIGALVVIEIQQQKIIYSQKIIDKINKLSRDLARQIVGFNPKRIHKDSKDDNNNNIEDDDDNEILMNQEFIIGGGVNGETVEQVLKNYEKDFNLKINILEFKRWECGKL</sequence>
<dbReference type="InterPro" id="IPR009060">
    <property type="entry name" value="UBA-like_sf"/>
</dbReference>
<evidence type="ECO:0000256" key="1">
    <source>
        <dbReference type="ARBA" id="ARBA00005532"/>
    </source>
</evidence>
<comment type="subcellular location">
    <subcellularLocation>
        <location evidence="4">Mitochondrion</location>
    </subcellularLocation>
</comment>
<accession>A0A397JHA2</accession>
<dbReference type="GO" id="GO:0003746">
    <property type="term" value="F:translation elongation factor activity"/>
    <property type="evidence" value="ECO:0007669"/>
    <property type="project" value="UniProtKB-UniRule"/>
</dbReference>